<keyword evidence="3" id="KW-1185">Reference proteome</keyword>
<dbReference type="Proteomes" id="UP000594800">
    <property type="component" value="Chromosome"/>
</dbReference>
<dbReference type="PANTHER" id="PTHR43441:SF2">
    <property type="entry name" value="FAMILY ACETYLTRANSFERASE, PUTATIVE (AFU_ORTHOLOGUE AFUA_7G00850)-RELATED"/>
    <property type="match status" value="1"/>
</dbReference>
<dbReference type="Pfam" id="PF13302">
    <property type="entry name" value="Acetyltransf_3"/>
    <property type="match status" value="1"/>
</dbReference>
<dbReference type="Gene3D" id="3.40.630.30">
    <property type="match status" value="1"/>
</dbReference>
<dbReference type="FunFam" id="3.40.630.30:FF:000047">
    <property type="entry name" value="Acetyltransferase, GNAT family"/>
    <property type="match status" value="1"/>
</dbReference>
<evidence type="ECO:0000313" key="3">
    <source>
        <dbReference type="Proteomes" id="UP000594800"/>
    </source>
</evidence>
<evidence type="ECO:0000313" key="2">
    <source>
        <dbReference type="EMBL" id="QPH55799.1"/>
    </source>
</evidence>
<dbReference type="PANTHER" id="PTHR43441">
    <property type="entry name" value="RIBOSOMAL-PROTEIN-SERINE ACETYLTRANSFERASE"/>
    <property type="match status" value="1"/>
</dbReference>
<dbReference type="KEGG" id="poz:I0K15_08790"/>
<proteinExistence type="predicted"/>
<organism evidence="2 3">
    <name type="scientific">Pontivivens ytuae</name>
    <dbReference type="NCBI Taxonomy" id="2789856"/>
    <lineage>
        <taxon>Bacteria</taxon>
        <taxon>Pseudomonadati</taxon>
        <taxon>Pseudomonadota</taxon>
        <taxon>Alphaproteobacteria</taxon>
        <taxon>Rhodobacterales</taxon>
        <taxon>Paracoccaceae</taxon>
        <taxon>Pontivivens</taxon>
    </lineage>
</organism>
<keyword evidence="2" id="KW-0808">Transferase</keyword>
<dbReference type="GO" id="GO:1990189">
    <property type="term" value="F:protein N-terminal-serine acetyltransferase activity"/>
    <property type="evidence" value="ECO:0007669"/>
    <property type="project" value="TreeGrafter"/>
</dbReference>
<dbReference type="EMBL" id="CP064942">
    <property type="protein sequence ID" value="QPH55799.1"/>
    <property type="molecule type" value="Genomic_DNA"/>
</dbReference>
<dbReference type="GO" id="GO:0008999">
    <property type="term" value="F:protein-N-terminal-alanine acetyltransferase activity"/>
    <property type="evidence" value="ECO:0007669"/>
    <property type="project" value="TreeGrafter"/>
</dbReference>
<gene>
    <name evidence="2" type="ORF">I0K15_08790</name>
</gene>
<dbReference type="GO" id="GO:0005737">
    <property type="term" value="C:cytoplasm"/>
    <property type="evidence" value="ECO:0007669"/>
    <property type="project" value="TreeGrafter"/>
</dbReference>
<feature type="domain" description="N-acetyltransferase" evidence="1">
    <location>
        <begin position="30"/>
        <end position="183"/>
    </location>
</feature>
<dbReference type="InterPro" id="IPR051908">
    <property type="entry name" value="Ribosomal_N-acetyltransferase"/>
</dbReference>
<accession>A0A7S9LV30</accession>
<name>A0A7S9LV30_9RHOB</name>
<evidence type="ECO:0000259" key="1">
    <source>
        <dbReference type="PROSITE" id="PS51186"/>
    </source>
</evidence>
<dbReference type="RefSeq" id="WP_196105061.1">
    <property type="nucleotide sequence ID" value="NZ_CP064942.1"/>
</dbReference>
<dbReference type="InterPro" id="IPR000182">
    <property type="entry name" value="GNAT_dom"/>
</dbReference>
<reference evidence="2 3" key="1">
    <citation type="submission" date="2020-11" db="EMBL/GenBank/DDBJ databases">
        <title>Description of Pontivivens ytuae sp. nov. isolated from deep sea sediment of Mariana Trench.</title>
        <authorList>
            <person name="Wang Z."/>
            <person name="Sun Q.-L."/>
            <person name="Xu X.-D."/>
            <person name="Tang Y.-Z."/>
            <person name="Zhang J."/>
        </authorList>
    </citation>
    <scope>NUCLEOTIDE SEQUENCE [LARGE SCALE GENOMIC DNA]</scope>
    <source>
        <strain evidence="2 3">MT2928</strain>
    </source>
</reference>
<dbReference type="AlphaFoldDB" id="A0A7S9LV30"/>
<dbReference type="SUPFAM" id="SSF55729">
    <property type="entry name" value="Acyl-CoA N-acyltransferases (Nat)"/>
    <property type="match status" value="1"/>
</dbReference>
<sequence length="224" mass="25619">MTHDPPLGAPVPGWTPPPRPACTPLTGRYCTLAPLDPMRDAADLWQAFSTDDRMWSYLTVGPFASEDELRAYLEQIAPGEDPLFFTIRVEGRALGFASYLRINPEAGSIEIGHITLSPALQRTRATTEMQWLMMREAFRLGYRRYEWKCNALNAPSRRAAERLGFTYEGTHRQALVTKGRNRDTAWFSVLNSEWPVLEQAFEAWLAPENFDAEGRQKQRLEELR</sequence>
<protein>
    <submittedName>
        <fullName evidence="2">GNAT family N-acetyltransferase</fullName>
    </submittedName>
</protein>
<dbReference type="PROSITE" id="PS51186">
    <property type="entry name" value="GNAT"/>
    <property type="match status" value="1"/>
</dbReference>
<dbReference type="InterPro" id="IPR016181">
    <property type="entry name" value="Acyl_CoA_acyltransferase"/>
</dbReference>